<dbReference type="InterPro" id="IPR057326">
    <property type="entry name" value="KR_dom"/>
</dbReference>
<dbReference type="Proteomes" id="UP000034166">
    <property type="component" value="Unassembled WGS sequence"/>
</dbReference>
<evidence type="ECO:0000259" key="4">
    <source>
        <dbReference type="SMART" id="SM00822"/>
    </source>
</evidence>
<dbReference type="PRINTS" id="PR00081">
    <property type="entry name" value="GDHRDH"/>
</dbReference>
<sequence>MVFEGKVVLITGAAGGIGRETARLFAEQGAKLVLVDVDQEVIQKVAFELELDDYLALSADVSNEDQVKNFVQLTKEKYGKIDVFFNNAGVGVKYGRITDITAEELDQVLNVNVKGVFFGLKHVMAVMLEQKSGSIVNTSSVNGVSGSPGLAAYSATKHAVIGLTKTVALECAGTGIRINAICPGPVNTPMIRALAEMKTPGNPEQPREMYEQRIPLRRYAKPKEIAELVLFLSSDKASYITGSVYRIDGGMTAS</sequence>
<evidence type="ECO:0000313" key="5">
    <source>
        <dbReference type="EMBL" id="KKK39833.1"/>
    </source>
</evidence>
<keyword evidence="6" id="KW-1185">Reference proteome</keyword>
<feature type="domain" description="Ketoreductase" evidence="4">
    <location>
        <begin position="6"/>
        <end position="209"/>
    </location>
</feature>
<evidence type="ECO:0000313" key="6">
    <source>
        <dbReference type="Proteomes" id="UP000034166"/>
    </source>
</evidence>
<dbReference type="GO" id="GO:0016491">
    <property type="term" value="F:oxidoreductase activity"/>
    <property type="evidence" value="ECO:0007669"/>
    <property type="project" value="UniProtKB-KW"/>
</dbReference>
<dbReference type="AlphaFoldDB" id="A0A0M2T0A6"/>
<protein>
    <submittedName>
        <fullName evidence="5">Oxidoreductase</fullName>
    </submittedName>
</protein>
<dbReference type="RefSeq" id="WP_046521774.1">
    <property type="nucleotide sequence ID" value="NZ_LAYY01000001.1"/>
</dbReference>
<dbReference type="SUPFAM" id="SSF51735">
    <property type="entry name" value="NAD(P)-binding Rossmann-fold domains"/>
    <property type="match status" value="1"/>
</dbReference>
<dbReference type="CDD" id="cd05233">
    <property type="entry name" value="SDR_c"/>
    <property type="match status" value="1"/>
</dbReference>
<dbReference type="EMBL" id="LAYY01000001">
    <property type="protein sequence ID" value="KKK39833.1"/>
    <property type="molecule type" value="Genomic_DNA"/>
</dbReference>
<keyword evidence="3" id="KW-0520">NAD</keyword>
<dbReference type="GO" id="GO:0008206">
    <property type="term" value="P:bile acid metabolic process"/>
    <property type="evidence" value="ECO:0007669"/>
    <property type="project" value="UniProtKB-ARBA"/>
</dbReference>
<dbReference type="PROSITE" id="PS00061">
    <property type="entry name" value="ADH_SHORT"/>
    <property type="match status" value="1"/>
</dbReference>
<evidence type="ECO:0000256" key="2">
    <source>
        <dbReference type="ARBA" id="ARBA00023002"/>
    </source>
</evidence>
<dbReference type="SMART" id="SM00822">
    <property type="entry name" value="PKS_KR"/>
    <property type="match status" value="1"/>
</dbReference>
<evidence type="ECO:0000256" key="1">
    <source>
        <dbReference type="ARBA" id="ARBA00006484"/>
    </source>
</evidence>
<dbReference type="NCBIfam" id="NF005559">
    <property type="entry name" value="PRK07231.1"/>
    <property type="match status" value="1"/>
</dbReference>
<dbReference type="PANTHER" id="PTHR24321">
    <property type="entry name" value="DEHYDROGENASES, SHORT CHAIN"/>
    <property type="match status" value="1"/>
</dbReference>
<dbReference type="InterPro" id="IPR002347">
    <property type="entry name" value="SDR_fam"/>
</dbReference>
<dbReference type="PANTHER" id="PTHR24321:SF8">
    <property type="entry name" value="ESTRADIOL 17-BETA-DEHYDROGENASE 8-RELATED"/>
    <property type="match status" value="1"/>
</dbReference>
<name>A0A0M2T0A6_9BACI</name>
<dbReference type="Gene3D" id="3.40.50.720">
    <property type="entry name" value="NAD(P)-binding Rossmann-like Domain"/>
    <property type="match status" value="1"/>
</dbReference>
<evidence type="ECO:0000256" key="3">
    <source>
        <dbReference type="ARBA" id="ARBA00023027"/>
    </source>
</evidence>
<dbReference type="Pfam" id="PF13561">
    <property type="entry name" value="adh_short_C2"/>
    <property type="match status" value="1"/>
</dbReference>
<keyword evidence="2" id="KW-0560">Oxidoreductase</keyword>
<comment type="similarity">
    <text evidence="1">Belongs to the short-chain dehydrogenases/reductases (SDR) family.</text>
</comment>
<accession>A0A0M2T0A6</accession>
<organism evidence="5 6">
    <name type="scientific">Mesobacillus campisalis</name>
    <dbReference type="NCBI Taxonomy" id="1408103"/>
    <lineage>
        <taxon>Bacteria</taxon>
        <taxon>Bacillati</taxon>
        <taxon>Bacillota</taxon>
        <taxon>Bacilli</taxon>
        <taxon>Bacillales</taxon>
        <taxon>Bacillaceae</taxon>
        <taxon>Mesobacillus</taxon>
    </lineage>
</organism>
<dbReference type="InterPro" id="IPR036291">
    <property type="entry name" value="NAD(P)-bd_dom_sf"/>
</dbReference>
<dbReference type="FunFam" id="3.40.50.720:FF:000084">
    <property type="entry name" value="Short-chain dehydrogenase reductase"/>
    <property type="match status" value="1"/>
</dbReference>
<reference evidence="5 6" key="1">
    <citation type="submission" date="2015-04" db="EMBL/GenBank/DDBJ databases">
        <title>Taxonomic description and genome sequence of Bacillus campisalis sp. nov., a novel member of the genus Bacillus isolated from solar saltern.</title>
        <authorList>
            <person name="Mathan Kumar R."/>
            <person name="Kaur G."/>
            <person name="Kumar A."/>
            <person name="Singh N.K."/>
            <person name="Kaur N."/>
            <person name="Kumar N."/>
            <person name="Mayilraj S."/>
        </authorList>
    </citation>
    <scope>NUCLEOTIDE SEQUENCE [LARGE SCALE GENOMIC DNA]</scope>
    <source>
        <strain evidence="5 6">SA2-6</strain>
    </source>
</reference>
<proteinExistence type="inferred from homology"/>
<dbReference type="InterPro" id="IPR020904">
    <property type="entry name" value="Sc_DH/Rdtase_CS"/>
</dbReference>
<gene>
    <name evidence="5" type="ORF">WQ57_00610</name>
</gene>
<dbReference type="PRINTS" id="PR00080">
    <property type="entry name" value="SDRFAMILY"/>
</dbReference>
<dbReference type="PATRIC" id="fig|1408103.3.peg.135"/>
<dbReference type="OrthoDB" id="306388at2"/>
<comment type="caution">
    <text evidence="5">The sequence shown here is derived from an EMBL/GenBank/DDBJ whole genome shotgun (WGS) entry which is preliminary data.</text>
</comment>